<name>A0A8H3CS87_9AGAM</name>
<evidence type="ECO:0008006" key="4">
    <source>
        <dbReference type="Google" id="ProtNLM"/>
    </source>
</evidence>
<protein>
    <recommendedName>
        <fullName evidence="4">Transposase family Tnp2 protein</fullName>
    </recommendedName>
</protein>
<sequence>PVPSEYDPTGTPLPATPLCNTPEPEEFDQDANPEEHHRFFANLLHVGNDGDFDLDFDFNFDFGDGQGEFGDGEEGMDVGEVGDEELDDGEGIDGDRREEQAGREERDRDGDNGDPPIQELDDDDEEPNEDELVAAFCEHPILRNIYLRAYVDLAFGHATKEQIRNTLLSHKLSLESAARVGVLPLELLEGLLKMPLSVRSLERRLGMDTTSSIRIYTLCEDCGTRYSPEQIKLAPHPRCTYGIGDNICGAILYTEEILYGGTRKRNPIRSYPYIPLHGSLEHLLLRPGMKELMQSWRGQDPDNRAEDTPPRDQEYWIDHGPETFGDISQAWGWWNTPVGLTRGEFLEEEGGGYGDSMPNDPVALASRSLGLSLALNLDGFQAFGHGKYSTTGVYITINNLPFYLRTIIENMLLVIAIPGPNEPTDYEFDQIMKPLIDDLVALGQGIRLNVHDKHRGRPDVELIHGHLSLAILDHMARLKVCGHAGTRSEQNFCLYCKKRRCYLSVPEGFKLRENELRDPLDRLDDKYRWLKIPTAKAQEHLRLQTGVTFTEFDRLPGWYGASNCPIDSMHLFDLGITKFLCQKVLLKPGLLHPLRHDQPFDEQPASKFDAFVARTQFPSFCQRKPPRFLNMTSNVKAEQWKHIAIILPAALFEAWRDGDLIPNTFIPHGGRTSRIYKFQKLHAAQLLRNRVLVHRDRGGMPRDDPKELSCVAIRNRRLIYATICRYLVARSGLVRHKITRDGITTSQRLLRQVGRDLTRMNYQVTPNLHTALHLEEGILQYGSLYGFHTAPFERANRVLININNNGHIGGAVETTMARGWLKRAGCHTLVREMQEIENPSPDDITTTKIMLSAMRDGPEHERQRGRLNAILAGEENFQSQAILRLATTSVEVDWHKFDHRPYWELVAEHCSHQLPGVIVYPYGLRPNGGVRLADKNSTRSLPHIHVNGIRYGTDFHHRAYNSRYAYIDPERHPVLIRRIYQAILPVQGGNREIISAVVQRFQPPVEQPGFPWDDWGDQLEIAAWRFQELNEPEVINVTRFSGTFALSDIQMQTGHHWLTFAMQPMEPEVFDNGE</sequence>
<feature type="region of interest" description="Disordered" evidence="1">
    <location>
        <begin position="65"/>
        <end position="127"/>
    </location>
</feature>
<evidence type="ECO:0000313" key="3">
    <source>
        <dbReference type="Proteomes" id="UP000663853"/>
    </source>
</evidence>
<dbReference type="EMBL" id="CAJMXA010003390">
    <property type="protein sequence ID" value="CAE6494534.1"/>
    <property type="molecule type" value="Genomic_DNA"/>
</dbReference>
<accession>A0A8H3CS87</accession>
<dbReference type="Pfam" id="PF02992">
    <property type="entry name" value="Transposase_21"/>
    <property type="match status" value="1"/>
</dbReference>
<gene>
    <name evidence="2" type="ORF">RDB_LOCUS104930</name>
</gene>
<proteinExistence type="predicted"/>
<evidence type="ECO:0000313" key="2">
    <source>
        <dbReference type="EMBL" id="CAE6494534.1"/>
    </source>
</evidence>
<dbReference type="AlphaFoldDB" id="A0A8H3CS87"/>
<feature type="compositionally biased region" description="Basic and acidic residues" evidence="1">
    <location>
        <begin position="93"/>
        <end position="111"/>
    </location>
</feature>
<dbReference type="InterPro" id="IPR004242">
    <property type="entry name" value="Transposase_21"/>
</dbReference>
<feature type="region of interest" description="Disordered" evidence="1">
    <location>
        <begin position="1"/>
        <end position="35"/>
    </location>
</feature>
<evidence type="ECO:0000256" key="1">
    <source>
        <dbReference type="SAM" id="MobiDB-lite"/>
    </source>
</evidence>
<dbReference type="PANTHER" id="PTHR46579:SF1">
    <property type="entry name" value="F5_8 TYPE C DOMAIN-CONTAINING PROTEIN"/>
    <property type="match status" value="1"/>
</dbReference>
<feature type="compositionally biased region" description="Acidic residues" evidence="1">
    <location>
        <begin position="23"/>
        <end position="32"/>
    </location>
</feature>
<organism evidence="2 3">
    <name type="scientific">Rhizoctonia solani</name>
    <dbReference type="NCBI Taxonomy" id="456999"/>
    <lineage>
        <taxon>Eukaryota</taxon>
        <taxon>Fungi</taxon>
        <taxon>Dikarya</taxon>
        <taxon>Basidiomycota</taxon>
        <taxon>Agaricomycotina</taxon>
        <taxon>Agaricomycetes</taxon>
        <taxon>Cantharellales</taxon>
        <taxon>Ceratobasidiaceae</taxon>
        <taxon>Rhizoctonia</taxon>
    </lineage>
</organism>
<dbReference type="PANTHER" id="PTHR46579">
    <property type="entry name" value="F5/8 TYPE C DOMAIN-CONTAINING PROTEIN-RELATED"/>
    <property type="match status" value="1"/>
</dbReference>
<comment type="caution">
    <text evidence="2">The sequence shown here is derived from an EMBL/GenBank/DDBJ whole genome shotgun (WGS) entry which is preliminary data.</text>
</comment>
<feature type="non-terminal residue" evidence="2">
    <location>
        <position position="1"/>
    </location>
</feature>
<feature type="compositionally biased region" description="Acidic residues" evidence="1">
    <location>
        <begin position="70"/>
        <end position="92"/>
    </location>
</feature>
<dbReference type="Proteomes" id="UP000663853">
    <property type="component" value="Unassembled WGS sequence"/>
</dbReference>
<reference evidence="2" key="1">
    <citation type="submission" date="2021-01" db="EMBL/GenBank/DDBJ databases">
        <authorList>
            <person name="Kaushik A."/>
        </authorList>
    </citation>
    <scope>NUCLEOTIDE SEQUENCE</scope>
    <source>
        <strain evidence="2">AG6-10EEA</strain>
    </source>
</reference>